<dbReference type="Gene3D" id="1.10.150.900">
    <property type="match status" value="1"/>
</dbReference>
<evidence type="ECO:0000313" key="8">
    <source>
        <dbReference type="EMBL" id="KAK3243470.1"/>
    </source>
</evidence>
<evidence type="ECO:0000256" key="4">
    <source>
        <dbReference type="ARBA" id="ARBA00022801"/>
    </source>
</evidence>
<feature type="signal peptide" evidence="6">
    <location>
        <begin position="1"/>
        <end position="23"/>
    </location>
</feature>
<evidence type="ECO:0000256" key="1">
    <source>
        <dbReference type="ARBA" id="ARBA00006247"/>
    </source>
</evidence>
<evidence type="ECO:0000256" key="2">
    <source>
        <dbReference type="ARBA" id="ARBA00022670"/>
    </source>
</evidence>
<dbReference type="Pfam" id="PF01546">
    <property type="entry name" value="Peptidase_M20"/>
    <property type="match status" value="1"/>
</dbReference>
<dbReference type="Gene3D" id="3.40.630.10">
    <property type="entry name" value="Zn peptidases"/>
    <property type="match status" value="1"/>
</dbReference>
<dbReference type="EMBL" id="LGRX02032838">
    <property type="protein sequence ID" value="KAK3243470.1"/>
    <property type="molecule type" value="Genomic_DNA"/>
</dbReference>
<dbReference type="GO" id="GO:0006508">
    <property type="term" value="P:proteolysis"/>
    <property type="evidence" value="ECO:0007669"/>
    <property type="project" value="UniProtKB-KW"/>
</dbReference>
<gene>
    <name evidence="8" type="ORF">CYMTET_46884</name>
</gene>
<dbReference type="AlphaFoldDB" id="A0AAE0BX79"/>
<dbReference type="Proteomes" id="UP001190700">
    <property type="component" value="Unassembled WGS sequence"/>
</dbReference>
<evidence type="ECO:0000256" key="3">
    <source>
        <dbReference type="ARBA" id="ARBA00022723"/>
    </source>
</evidence>
<dbReference type="InterPro" id="IPR002933">
    <property type="entry name" value="Peptidase_M20"/>
</dbReference>
<organism evidence="8 9">
    <name type="scientific">Cymbomonas tetramitiformis</name>
    <dbReference type="NCBI Taxonomy" id="36881"/>
    <lineage>
        <taxon>Eukaryota</taxon>
        <taxon>Viridiplantae</taxon>
        <taxon>Chlorophyta</taxon>
        <taxon>Pyramimonadophyceae</taxon>
        <taxon>Pyramimonadales</taxon>
        <taxon>Pyramimonadaceae</taxon>
        <taxon>Cymbomonas</taxon>
    </lineage>
</organism>
<dbReference type="GO" id="GO:0008233">
    <property type="term" value="F:peptidase activity"/>
    <property type="evidence" value="ECO:0007669"/>
    <property type="project" value="UniProtKB-KW"/>
</dbReference>
<sequence length="516" mass="57077">MKLFYLARLPKLFYLALLPVYLALQLYQCGPPSKIHEHEVSLRVHNTNGDAFLHLEDDVLASELSQAIQLKTVSSAEHSSHLSDESAEAFRKTHKLLRELYPRVHAEMSVRAFEEYSLLYELPGSNESLRPLLVMCHLDVVPVDPATAHDWEYPPFSGTIAEGYVWGRGALDMKHTCISLFHALEKLLSLRSGFTPQRTLLFQIGHDEEVGGHGAQAIVAYLRSRQVQLEMVVDEGLAVVEPGMIPVVSEAVALIGLAEKRVFSVTLSSTEGGGGHASTPELGGTPISNVAGAVAELSRKQLPPQTIPLLGEFIDAMVDQLVTSTWLKLALSRWRFIQRLIPHLFVMDPKLAALVRTTTAATMISGGVKENVIPHTATATMHHRVLPGVTRQTLLEHYNRTLAGMPVQFEETASFDASDDWGGHVSSTDTFGYRALQAVIKEVFGADMPVVPFLVLGATDSRHYTKLAPKRVFRFNPVRLSKSIAGSIHNINERIPVASLSEGCRFWFHFVRLVCE</sequence>
<feature type="domain" description="Peptidase M20 dimerisation" evidence="7">
    <location>
        <begin position="268"/>
        <end position="400"/>
    </location>
</feature>
<keyword evidence="4" id="KW-0378">Hydrolase</keyword>
<evidence type="ECO:0000256" key="5">
    <source>
        <dbReference type="ARBA" id="ARBA00022833"/>
    </source>
</evidence>
<accession>A0AAE0BX79</accession>
<dbReference type="Gene3D" id="3.30.70.360">
    <property type="match status" value="1"/>
</dbReference>
<keyword evidence="5" id="KW-0862">Zinc</keyword>
<dbReference type="SUPFAM" id="SSF53187">
    <property type="entry name" value="Zn-dependent exopeptidases"/>
    <property type="match status" value="1"/>
</dbReference>
<feature type="chain" id="PRO_5042223743" description="Peptidase M20 dimerisation domain-containing protein" evidence="6">
    <location>
        <begin position="24"/>
        <end position="516"/>
    </location>
</feature>
<dbReference type="PANTHER" id="PTHR45962:SF1">
    <property type="entry name" value="N-FATTY-ACYL-AMINO ACID SYNTHASE_HYDROLASE PM20D1"/>
    <property type="match status" value="1"/>
</dbReference>
<dbReference type="SUPFAM" id="SSF55031">
    <property type="entry name" value="Bacterial exopeptidase dimerisation domain"/>
    <property type="match status" value="1"/>
</dbReference>
<dbReference type="InterPro" id="IPR047177">
    <property type="entry name" value="Pept_M20A"/>
</dbReference>
<dbReference type="InterPro" id="IPR011650">
    <property type="entry name" value="Peptidase_M20_dimer"/>
</dbReference>
<keyword evidence="3" id="KW-0479">Metal-binding</keyword>
<comment type="similarity">
    <text evidence="1">Belongs to the peptidase M20A family.</text>
</comment>
<name>A0AAE0BX79_9CHLO</name>
<evidence type="ECO:0000259" key="7">
    <source>
        <dbReference type="Pfam" id="PF07687"/>
    </source>
</evidence>
<reference evidence="8 9" key="1">
    <citation type="journal article" date="2015" name="Genome Biol. Evol.">
        <title>Comparative Genomics of a Bacterivorous Green Alga Reveals Evolutionary Causalities and Consequences of Phago-Mixotrophic Mode of Nutrition.</title>
        <authorList>
            <person name="Burns J.A."/>
            <person name="Paasch A."/>
            <person name="Narechania A."/>
            <person name="Kim E."/>
        </authorList>
    </citation>
    <scope>NUCLEOTIDE SEQUENCE [LARGE SCALE GENOMIC DNA]</scope>
    <source>
        <strain evidence="8 9">PLY_AMNH</strain>
    </source>
</reference>
<keyword evidence="2" id="KW-0645">Protease</keyword>
<evidence type="ECO:0000256" key="6">
    <source>
        <dbReference type="SAM" id="SignalP"/>
    </source>
</evidence>
<keyword evidence="6" id="KW-0732">Signal</keyword>
<dbReference type="InterPro" id="IPR036264">
    <property type="entry name" value="Bact_exopeptidase_dim_dom"/>
</dbReference>
<evidence type="ECO:0000313" key="9">
    <source>
        <dbReference type="Proteomes" id="UP001190700"/>
    </source>
</evidence>
<dbReference type="GO" id="GO:0046872">
    <property type="term" value="F:metal ion binding"/>
    <property type="evidence" value="ECO:0007669"/>
    <property type="project" value="UniProtKB-KW"/>
</dbReference>
<proteinExistence type="inferred from homology"/>
<keyword evidence="9" id="KW-1185">Reference proteome</keyword>
<dbReference type="Pfam" id="PF07687">
    <property type="entry name" value="M20_dimer"/>
    <property type="match status" value="1"/>
</dbReference>
<comment type="caution">
    <text evidence="8">The sequence shown here is derived from an EMBL/GenBank/DDBJ whole genome shotgun (WGS) entry which is preliminary data.</text>
</comment>
<protein>
    <recommendedName>
        <fullName evidence="7">Peptidase M20 dimerisation domain-containing protein</fullName>
    </recommendedName>
</protein>
<dbReference type="PANTHER" id="PTHR45962">
    <property type="entry name" value="N-FATTY-ACYL-AMINO ACID SYNTHASE/HYDROLASE PM20D1"/>
    <property type="match status" value="1"/>
</dbReference>